<evidence type="ECO:0000313" key="2">
    <source>
        <dbReference type="Proteomes" id="UP001607069"/>
    </source>
</evidence>
<comment type="caution">
    <text evidence="1">The sequence shown here is derived from an EMBL/GenBank/DDBJ whole genome shotgun (WGS) entry which is preliminary data.</text>
</comment>
<dbReference type="Proteomes" id="UP001607069">
    <property type="component" value="Unassembled WGS sequence"/>
</dbReference>
<dbReference type="RefSeq" id="WP_279949583.1">
    <property type="nucleotide sequence ID" value="NZ_BAABEN010000013.1"/>
</dbReference>
<organism evidence="1 2">
    <name type="scientific">Streptomyces chitinivorans</name>
    <dbReference type="NCBI Taxonomy" id="1257027"/>
    <lineage>
        <taxon>Bacteria</taxon>
        <taxon>Bacillati</taxon>
        <taxon>Actinomycetota</taxon>
        <taxon>Actinomycetes</taxon>
        <taxon>Kitasatosporales</taxon>
        <taxon>Streptomycetaceae</taxon>
        <taxon>Streptomyces</taxon>
    </lineage>
</organism>
<dbReference type="EMBL" id="JBIHMK010000153">
    <property type="protein sequence ID" value="MFH0251633.1"/>
    <property type="molecule type" value="Genomic_DNA"/>
</dbReference>
<reference evidence="1 2" key="1">
    <citation type="submission" date="2024-10" db="EMBL/GenBank/DDBJ databases">
        <authorList>
            <person name="Cho J.-C."/>
        </authorList>
    </citation>
    <scope>NUCLEOTIDE SEQUENCE [LARGE SCALE GENOMIC DNA]</scope>
    <source>
        <strain evidence="1 2">KCTC29696</strain>
    </source>
</reference>
<keyword evidence="2" id="KW-1185">Reference proteome</keyword>
<accession>A0ABW7I0E7</accession>
<evidence type="ECO:0008006" key="3">
    <source>
        <dbReference type="Google" id="ProtNLM"/>
    </source>
</evidence>
<gene>
    <name evidence="1" type="ORF">ACG5V6_25885</name>
</gene>
<name>A0ABW7I0E7_9ACTN</name>
<protein>
    <recommendedName>
        <fullName evidence="3">SMI1/KNR4 family protein</fullName>
    </recommendedName>
</protein>
<sequence>MSWDVLLLSIPAGFDSVSDLPRDYSPAPVGDGARVRQALRTAVPEVELDDPSWGVLTGPTWSIELNIGDEDPVESVMLHLHGGGDDVLPVVFRIATALGCRPVDCSNGEFLAEGDTGGWHAFQAFRDRVAAPGR</sequence>
<proteinExistence type="predicted"/>
<evidence type="ECO:0000313" key="1">
    <source>
        <dbReference type="EMBL" id="MFH0251633.1"/>
    </source>
</evidence>